<sequence>MDGMVCRPMPILFLSVATFSVWAHIWRDMKQVAHETLLVRPSTDVFHSKCPSLGLAAVATRLKHDFGTRSLRPAAPCLSFNAPGRTQLRSSRAA</sequence>
<proteinExistence type="predicted"/>
<evidence type="ECO:0000313" key="2">
    <source>
        <dbReference type="Proteomes" id="UP001175211"/>
    </source>
</evidence>
<dbReference type="Proteomes" id="UP001175211">
    <property type="component" value="Unassembled WGS sequence"/>
</dbReference>
<dbReference type="GeneID" id="85366439"/>
<keyword evidence="2" id="KW-1185">Reference proteome</keyword>
<dbReference type="RefSeq" id="XP_060337296.1">
    <property type="nucleotide sequence ID" value="XM_060482891.1"/>
</dbReference>
<accession>A0AA39NJB9</accession>
<protein>
    <submittedName>
        <fullName evidence="1">Uncharacterized protein</fullName>
    </submittedName>
</protein>
<comment type="caution">
    <text evidence="1">The sequence shown here is derived from an EMBL/GenBank/DDBJ whole genome shotgun (WGS) entry which is preliminary data.</text>
</comment>
<evidence type="ECO:0000313" key="1">
    <source>
        <dbReference type="EMBL" id="KAK0466704.1"/>
    </source>
</evidence>
<reference evidence="1" key="1">
    <citation type="submission" date="2023-06" db="EMBL/GenBank/DDBJ databases">
        <authorList>
            <consortium name="Lawrence Berkeley National Laboratory"/>
            <person name="Ahrendt S."/>
            <person name="Sahu N."/>
            <person name="Indic B."/>
            <person name="Wong-Bajracharya J."/>
            <person name="Merenyi Z."/>
            <person name="Ke H.-M."/>
            <person name="Monk M."/>
            <person name="Kocsube S."/>
            <person name="Drula E."/>
            <person name="Lipzen A."/>
            <person name="Balint B."/>
            <person name="Henrissat B."/>
            <person name="Andreopoulos B."/>
            <person name="Martin F.M."/>
            <person name="Harder C.B."/>
            <person name="Rigling D."/>
            <person name="Ford K.L."/>
            <person name="Foster G.D."/>
            <person name="Pangilinan J."/>
            <person name="Papanicolaou A."/>
            <person name="Barry K."/>
            <person name="LaButti K."/>
            <person name="Viragh M."/>
            <person name="Koriabine M."/>
            <person name="Yan M."/>
            <person name="Riley R."/>
            <person name="Champramary S."/>
            <person name="Plett K.L."/>
            <person name="Tsai I.J."/>
            <person name="Slot J."/>
            <person name="Sipos G."/>
            <person name="Plett J."/>
            <person name="Nagy L.G."/>
            <person name="Grigoriev I.V."/>
        </authorList>
    </citation>
    <scope>NUCLEOTIDE SEQUENCE</scope>
    <source>
        <strain evidence="1">CCBAS 213</strain>
    </source>
</reference>
<organism evidence="1 2">
    <name type="scientific">Armillaria tabescens</name>
    <name type="common">Ringless honey mushroom</name>
    <name type="synonym">Agaricus tabescens</name>
    <dbReference type="NCBI Taxonomy" id="1929756"/>
    <lineage>
        <taxon>Eukaryota</taxon>
        <taxon>Fungi</taxon>
        <taxon>Dikarya</taxon>
        <taxon>Basidiomycota</taxon>
        <taxon>Agaricomycotina</taxon>
        <taxon>Agaricomycetes</taxon>
        <taxon>Agaricomycetidae</taxon>
        <taxon>Agaricales</taxon>
        <taxon>Marasmiineae</taxon>
        <taxon>Physalacriaceae</taxon>
        <taxon>Desarmillaria</taxon>
    </lineage>
</organism>
<dbReference type="AlphaFoldDB" id="A0AA39NJB9"/>
<name>A0AA39NJB9_ARMTA</name>
<dbReference type="EMBL" id="JAUEPS010000003">
    <property type="protein sequence ID" value="KAK0466704.1"/>
    <property type="molecule type" value="Genomic_DNA"/>
</dbReference>
<gene>
    <name evidence="1" type="ORF">EV420DRAFT_642045</name>
</gene>